<feature type="transmembrane region" description="Helical" evidence="5">
    <location>
        <begin position="199"/>
        <end position="222"/>
    </location>
</feature>
<evidence type="ECO:0000259" key="6">
    <source>
        <dbReference type="Pfam" id="PF04116"/>
    </source>
</evidence>
<organism evidence="7 8">
    <name type="scientific">Pedosphaera parvula (strain Ellin514)</name>
    <dbReference type="NCBI Taxonomy" id="320771"/>
    <lineage>
        <taxon>Bacteria</taxon>
        <taxon>Pseudomonadati</taxon>
        <taxon>Verrucomicrobiota</taxon>
        <taxon>Pedosphaerae</taxon>
        <taxon>Pedosphaerales</taxon>
        <taxon>Pedosphaeraceae</taxon>
        <taxon>Pedosphaera</taxon>
    </lineage>
</organism>
<dbReference type="EMBL" id="ABOX02000060">
    <property type="protein sequence ID" value="EEF57674.1"/>
    <property type="molecule type" value="Genomic_DNA"/>
</dbReference>
<dbReference type="InterPro" id="IPR050307">
    <property type="entry name" value="Sterol_Desaturase_Related"/>
</dbReference>
<dbReference type="PANTHER" id="PTHR11863">
    <property type="entry name" value="STEROL DESATURASE"/>
    <property type="match status" value="1"/>
</dbReference>
<protein>
    <submittedName>
        <fullName evidence="7">Fatty acid hydroxylase</fullName>
    </submittedName>
</protein>
<dbReference type="RefSeq" id="WP_007418296.1">
    <property type="nucleotide sequence ID" value="NZ_ABOX02000060.1"/>
</dbReference>
<gene>
    <name evidence="7" type="ORF">Cflav_PD0709</name>
</gene>
<dbReference type="OrthoDB" id="9770329at2"/>
<feature type="transmembrane region" description="Helical" evidence="5">
    <location>
        <begin position="66"/>
        <end position="87"/>
    </location>
</feature>
<dbReference type="Proteomes" id="UP000003688">
    <property type="component" value="Unassembled WGS sequence"/>
</dbReference>
<keyword evidence="2 5" id="KW-0812">Transmembrane</keyword>
<dbReference type="GO" id="GO:0016491">
    <property type="term" value="F:oxidoreductase activity"/>
    <property type="evidence" value="ECO:0007669"/>
    <property type="project" value="InterPro"/>
</dbReference>
<evidence type="ECO:0000256" key="1">
    <source>
        <dbReference type="ARBA" id="ARBA00004370"/>
    </source>
</evidence>
<evidence type="ECO:0000313" key="8">
    <source>
        <dbReference type="Proteomes" id="UP000003688"/>
    </source>
</evidence>
<feature type="domain" description="Fatty acid hydroxylase" evidence="6">
    <location>
        <begin position="212"/>
        <end position="346"/>
    </location>
</feature>
<dbReference type="STRING" id="320771.Cflav_PD0709"/>
<reference evidence="7 8" key="1">
    <citation type="journal article" date="2011" name="J. Bacteriol.">
        <title>Genome sequence of 'Pedosphaera parvula' Ellin514, an aerobic Verrucomicrobial isolate from pasture soil.</title>
        <authorList>
            <person name="Kant R."/>
            <person name="van Passel M.W."/>
            <person name="Sangwan P."/>
            <person name="Palva A."/>
            <person name="Lucas S."/>
            <person name="Copeland A."/>
            <person name="Lapidus A."/>
            <person name="Glavina Del Rio T."/>
            <person name="Dalin E."/>
            <person name="Tice H."/>
            <person name="Bruce D."/>
            <person name="Goodwin L."/>
            <person name="Pitluck S."/>
            <person name="Chertkov O."/>
            <person name="Larimer F.W."/>
            <person name="Land M.L."/>
            <person name="Hauser L."/>
            <person name="Brettin T.S."/>
            <person name="Detter J.C."/>
            <person name="Han S."/>
            <person name="de Vos W.M."/>
            <person name="Janssen P.H."/>
            <person name="Smidt H."/>
        </authorList>
    </citation>
    <scope>NUCLEOTIDE SEQUENCE [LARGE SCALE GENOMIC DNA]</scope>
    <source>
        <strain evidence="7 8">Ellin514</strain>
    </source>
</reference>
<dbReference type="GO" id="GO:0016020">
    <property type="term" value="C:membrane"/>
    <property type="evidence" value="ECO:0007669"/>
    <property type="project" value="UniProtKB-SubCell"/>
</dbReference>
<feature type="transmembrane region" description="Helical" evidence="5">
    <location>
        <begin position="21"/>
        <end position="46"/>
    </location>
</feature>
<dbReference type="GO" id="GO:0008610">
    <property type="term" value="P:lipid biosynthetic process"/>
    <property type="evidence" value="ECO:0007669"/>
    <property type="project" value="InterPro"/>
</dbReference>
<evidence type="ECO:0000313" key="7">
    <source>
        <dbReference type="EMBL" id="EEF57674.1"/>
    </source>
</evidence>
<name>B9XR61_PEDPL</name>
<dbReference type="InterPro" id="IPR006694">
    <property type="entry name" value="Fatty_acid_hydroxylase"/>
</dbReference>
<feature type="transmembrane region" description="Helical" evidence="5">
    <location>
        <begin position="283"/>
        <end position="301"/>
    </location>
</feature>
<proteinExistence type="predicted"/>
<dbReference type="AlphaFoldDB" id="B9XR61"/>
<keyword evidence="3 5" id="KW-1133">Transmembrane helix</keyword>
<sequence>MSKIHEARLKLRGELEAPPALRRFGTGWASGALGLVFGIAGLLLVISFRAPGLFTMPEVRGLEGNAWFRLGLHVLLIGAFALSTLSLALRPGKILGTSGITATLLAALLGGSRATALVPGVMPMFLGLDWFVLNVLFTGVLFIPIESIFPQKADQAIFREEWREDLFYYLVSSLMVQVLTFLTFAPAKSILAIAPLTGVRAWIGALPFFVQFLAIMFLTDLVQYWVHRAFHRIPWLWKFHAVHHSAQSMDWMAGARMHFLEIFALRSMTVIPMYVLGFSDLVMHSYIFLVYLYSTFVHANLNWRLSLIERILVTPRFHHWHHGIEKEAIDVNFSIHFPLIDRLFGTYFLPKSKWPNGYGIQGHPVPKGYLAQFKYPFRRQATLLSSPAVAAEQRPLESKESGKE</sequence>
<accession>B9XR61</accession>
<feature type="transmembrane region" description="Helical" evidence="5">
    <location>
        <begin position="124"/>
        <end position="145"/>
    </location>
</feature>
<keyword evidence="4 5" id="KW-0472">Membrane</keyword>
<feature type="transmembrane region" description="Helical" evidence="5">
    <location>
        <begin position="166"/>
        <end position="187"/>
    </location>
</feature>
<evidence type="ECO:0000256" key="2">
    <source>
        <dbReference type="ARBA" id="ARBA00022692"/>
    </source>
</evidence>
<comment type="caution">
    <text evidence="7">The sequence shown here is derived from an EMBL/GenBank/DDBJ whole genome shotgun (WGS) entry which is preliminary data.</text>
</comment>
<evidence type="ECO:0000256" key="4">
    <source>
        <dbReference type="ARBA" id="ARBA00023136"/>
    </source>
</evidence>
<dbReference type="GO" id="GO:0005506">
    <property type="term" value="F:iron ion binding"/>
    <property type="evidence" value="ECO:0007669"/>
    <property type="project" value="InterPro"/>
</dbReference>
<keyword evidence="8" id="KW-1185">Reference proteome</keyword>
<feature type="transmembrane region" description="Helical" evidence="5">
    <location>
        <begin position="94"/>
        <end position="112"/>
    </location>
</feature>
<evidence type="ECO:0000256" key="5">
    <source>
        <dbReference type="SAM" id="Phobius"/>
    </source>
</evidence>
<comment type="subcellular location">
    <subcellularLocation>
        <location evidence="1">Membrane</location>
    </subcellularLocation>
</comment>
<dbReference type="Pfam" id="PF04116">
    <property type="entry name" value="FA_hydroxylase"/>
    <property type="match status" value="1"/>
</dbReference>
<evidence type="ECO:0000256" key="3">
    <source>
        <dbReference type="ARBA" id="ARBA00022989"/>
    </source>
</evidence>